<dbReference type="InterPro" id="IPR000073">
    <property type="entry name" value="AB_hydrolase_1"/>
</dbReference>
<sequence>MQETLTEAIASAGNPVRAERLTALGGKIALLKAGRGTTSVILLPGIGDTKESYAALLQMLAGEATLYVPDSRGFGESSVAFDSFSVTDVATDTVRLIEESDLKDVIIVGNSGMAASAVYIAAELPVRIRGIVLTGPFLRDQPTGWFITFLMKQLFRRPWGPSLWAAYYKSLHKSVLPDDLSGHAAYLKKTLKSKARLTALGQMLFSSKEDCELRIPEVKARVAVVMGTADPDFKDPIAEARWATEVLKGELYLMDGVGHYPHRERPEEMAGIIRAML</sequence>
<gene>
    <name evidence="2" type="ORF">F9K24_21355</name>
</gene>
<name>A0A833LWA9_9LEPT</name>
<comment type="caution">
    <text evidence="2">The sequence shown here is derived from an EMBL/GenBank/DDBJ whole genome shotgun (WGS) entry which is preliminary data.</text>
</comment>
<dbReference type="PANTHER" id="PTHR43798">
    <property type="entry name" value="MONOACYLGLYCEROL LIPASE"/>
    <property type="match status" value="1"/>
</dbReference>
<organism evidence="2 3">
    <name type="scientific">Leptonema illini</name>
    <dbReference type="NCBI Taxonomy" id="183"/>
    <lineage>
        <taxon>Bacteria</taxon>
        <taxon>Pseudomonadati</taxon>
        <taxon>Spirochaetota</taxon>
        <taxon>Spirochaetia</taxon>
        <taxon>Leptospirales</taxon>
        <taxon>Leptospiraceae</taxon>
        <taxon>Leptonema</taxon>
    </lineage>
</organism>
<dbReference type="GO" id="GO:0016020">
    <property type="term" value="C:membrane"/>
    <property type="evidence" value="ECO:0007669"/>
    <property type="project" value="TreeGrafter"/>
</dbReference>
<dbReference type="PANTHER" id="PTHR43798:SF33">
    <property type="entry name" value="HYDROLASE, PUTATIVE (AFU_ORTHOLOGUE AFUA_2G14860)-RELATED"/>
    <property type="match status" value="1"/>
</dbReference>
<evidence type="ECO:0000313" key="3">
    <source>
        <dbReference type="Proteomes" id="UP000460298"/>
    </source>
</evidence>
<dbReference type="Pfam" id="PF12697">
    <property type="entry name" value="Abhydrolase_6"/>
    <property type="match status" value="1"/>
</dbReference>
<dbReference type="EMBL" id="WBUI01000041">
    <property type="protein sequence ID" value="KAB2928941.1"/>
    <property type="molecule type" value="Genomic_DNA"/>
</dbReference>
<reference evidence="2 3" key="1">
    <citation type="submission" date="2019-10" db="EMBL/GenBank/DDBJ databases">
        <title>Extracellular Electron Transfer in a Candidatus Methanoperedens spp. Enrichment Culture.</title>
        <authorList>
            <person name="Berger S."/>
            <person name="Rangel Shaw D."/>
            <person name="Berben T."/>
            <person name="In 'T Zandt M."/>
            <person name="Frank J."/>
            <person name="Reimann J."/>
            <person name="Jetten M.S.M."/>
            <person name="Welte C.U."/>
        </authorList>
    </citation>
    <scope>NUCLEOTIDE SEQUENCE [LARGE SCALE GENOMIC DNA]</scope>
    <source>
        <strain evidence="2">SB12</strain>
    </source>
</reference>
<dbReference type="Proteomes" id="UP000460298">
    <property type="component" value="Unassembled WGS sequence"/>
</dbReference>
<keyword evidence="2" id="KW-0378">Hydrolase</keyword>
<evidence type="ECO:0000259" key="1">
    <source>
        <dbReference type="Pfam" id="PF12697"/>
    </source>
</evidence>
<dbReference type="SUPFAM" id="SSF53474">
    <property type="entry name" value="alpha/beta-Hydrolases"/>
    <property type="match status" value="1"/>
</dbReference>
<proteinExistence type="predicted"/>
<protein>
    <submittedName>
        <fullName evidence="2">Alpha/beta hydrolase</fullName>
    </submittedName>
</protein>
<evidence type="ECO:0000313" key="2">
    <source>
        <dbReference type="EMBL" id="KAB2928941.1"/>
    </source>
</evidence>
<dbReference type="Gene3D" id="3.40.50.1820">
    <property type="entry name" value="alpha/beta hydrolase"/>
    <property type="match status" value="1"/>
</dbReference>
<dbReference type="InterPro" id="IPR029058">
    <property type="entry name" value="AB_hydrolase_fold"/>
</dbReference>
<dbReference type="GO" id="GO:0016787">
    <property type="term" value="F:hydrolase activity"/>
    <property type="evidence" value="ECO:0007669"/>
    <property type="project" value="UniProtKB-KW"/>
</dbReference>
<dbReference type="AlphaFoldDB" id="A0A833LWA9"/>
<feature type="domain" description="AB hydrolase-1" evidence="1">
    <location>
        <begin position="40"/>
        <end position="270"/>
    </location>
</feature>
<accession>A0A833LWA9</accession>
<dbReference type="InterPro" id="IPR000639">
    <property type="entry name" value="Epox_hydrolase-like"/>
</dbReference>
<dbReference type="PRINTS" id="PR00412">
    <property type="entry name" value="EPOXHYDRLASE"/>
</dbReference>
<dbReference type="InterPro" id="IPR050266">
    <property type="entry name" value="AB_hydrolase_sf"/>
</dbReference>